<reference evidence="2 3" key="1">
    <citation type="submission" date="2020-01" db="EMBL/GenBank/DDBJ databases">
        <authorList>
            <consortium name="DOE Joint Genome Institute"/>
            <person name="Haridas S."/>
            <person name="Albert R."/>
            <person name="Binder M."/>
            <person name="Bloem J."/>
            <person name="Labutti K."/>
            <person name="Salamov A."/>
            <person name="Andreopoulos B."/>
            <person name="Baker S.E."/>
            <person name="Barry K."/>
            <person name="Bills G."/>
            <person name="Bluhm B.H."/>
            <person name="Cannon C."/>
            <person name="Castanera R."/>
            <person name="Culley D.E."/>
            <person name="Daum C."/>
            <person name="Ezra D."/>
            <person name="Gonzalez J.B."/>
            <person name="Henrissat B."/>
            <person name="Kuo A."/>
            <person name="Liang C."/>
            <person name="Lipzen A."/>
            <person name="Lutzoni F."/>
            <person name="Magnuson J."/>
            <person name="Mondo S."/>
            <person name="Nolan M."/>
            <person name="Ohm R."/>
            <person name="Pangilinan J."/>
            <person name="Park H.-J.H."/>
            <person name="Ramirez L."/>
            <person name="Alfaro M."/>
            <person name="Sun H."/>
            <person name="Tritt A."/>
            <person name="Yoshinaga Y."/>
            <person name="Zwiers L.-H.L."/>
            <person name="Turgeon B.G."/>
            <person name="Goodwin S.B."/>
            <person name="Spatafora J.W."/>
            <person name="Crous P.W."/>
            <person name="Grigoriev I.V."/>
        </authorList>
    </citation>
    <scope>NUCLEOTIDE SEQUENCE [LARGE SCALE GENOMIC DNA]</scope>
    <source>
        <strain evidence="2 3">CBS 611.86</strain>
    </source>
</reference>
<feature type="compositionally biased region" description="Basic residues" evidence="1">
    <location>
        <begin position="37"/>
        <end position="47"/>
    </location>
</feature>
<proteinExistence type="predicted"/>
<accession>A0A7C8I932</accession>
<sequence>MIGETLGLGNSDRHVQTWTARAGTTTRAEKASTTCTSRHRTARQPHHKPNIWPPLCCARTTVDIAFRTRSDMSVEDKGLISTAAALPGCPRRIRCPQYSRRQALNERRHCNRESAQQRAGSSGWSASTWSRTDSRRHTHMMWPCRCWRGGGTLWRPKAIEDPKRGTHSRPTITQHAHKVPAACLGNRQRGIERF</sequence>
<evidence type="ECO:0000313" key="3">
    <source>
        <dbReference type="Proteomes" id="UP000481861"/>
    </source>
</evidence>
<comment type="caution">
    <text evidence="2">The sequence shown here is derived from an EMBL/GenBank/DDBJ whole genome shotgun (WGS) entry which is preliminary data.</text>
</comment>
<feature type="region of interest" description="Disordered" evidence="1">
    <location>
        <begin position="106"/>
        <end position="132"/>
    </location>
</feature>
<name>A0A7C8I932_9PLEO</name>
<feature type="compositionally biased region" description="Low complexity" evidence="1">
    <location>
        <begin position="118"/>
        <end position="131"/>
    </location>
</feature>
<protein>
    <submittedName>
        <fullName evidence="2">Uncharacterized protein</fullName>
    </submittedName>
</protein>
<keyword evidence="3" id="KW-1185">Reference proteome</keyword>
<feature type="region of interest" description="Disordered" evidence="1">
    <location>
        <begin position="21"/>
        <end position="47"/>
    </location>
</feature>
<evidence type="ECO:0000313" key="2">
    <source>
        <dbReference type="EMBL" id="KAF2871271.1"/>
    </source>
</evidence>
<organism evidence="2 3">
    <name type="scientific">Massariosphaeria phaeospora</name>
    <dbReference type="NCBI Taxonomy" id="100035"/>
    <lineage>
        <taxon>Eukaryota</taxon>
        <taxon>Fungi</taxon>
        <taxon>Dikarya</taxon>
        <taxon>Ascomycota</taxon>
        <taxon>Pezizomycotina</taxon>
        <taxon>Dothideomycetes</taxon>
        <taxon>Pleosporomycetidae</taxon>
        <taxon>Pleosporales</taxon>
        <taxon>Pleosporales incertae sedis</taxon>
        <taxon>Massariosphaeria</taxon>
    </lineage>
</organism>
<dbReference type="AlphaFoldDB" id="A0A7C8I932"/>
<gene>
    <name evidence="2" type="ORF">BDV95DRAFT_573642</name>
</gene>
<evidence type="ECO:0000256" key="1">
    <source>
        <dbReference type="SAM" id="MobiDB-lite"/>
    </source>
</evidence>
<dbReference type="Proteomes" id="UP000481861">
    <property type="component" value="Unassembled WGS sequence"/>
</dbReference>
<dbReference type="EMBL" id="JAADJZ010000012">
    <property type="protein sequence ID" value="KAF2871271.1"/>
    <property type="molecule type" value="Genomic_DNA"/>
</dbReference>